<evidence type="ECO:0000256" key="4">
    <source>
        <dbReference type="ARBA" id="ARBA00023163"/>
    </source>
</evidence>
<evidence type="ECO:0000256" key="3">
    <source>
        <dbReference type="ARBA" id="ARBA00023125"/>
    </source>
</evidence>
<sequence length="435" mass="49051">MEDQYGMGDLRQYIDGRPHFPAISQPPDLLSCHRSSYPYDMLIFRPSDATDIAPSAEGAAVISFDGGLAGGGDGGAGRWPRQETLTLLEIRSRLDPKFKEANQKSPLWDEISRIMSQEHGYQRSSKKCREKFENLYKYYKKTKEGKAGRQDGKHYRFFRQLEALYGSSTSNSSATHFHSSKFNYNFPSSNNQEHYPLSKISATSLPDSCDCDATSSHCTDSNADDARVEKRRGKMRNLKAKIEASIEAQMRSMMEKQEAWMEKMTRAIEGKEQERLVREEQWRQQDAARIDGEHKMWAAEKAWIEARDAALMDAFNKLAAPENEVTRLIQLRSGMELNGIMSEELGWDEIGGGLMCRERWDHVINDYLIKCSKRKKEGIAKGGGCTYAYDQNRGSISDHGGGGGGAVRLHDNGNAAAAANDGLFRYFIGDSYQRL</sequence>
<keyword evidence="5" id="KW-0539">Nucleus</keyword>
<dbReference type="AlphaFoldDB" id="A0ABD1GEB1"/>
<dbReference type="InterPro" id="IPR044822">
    <property type="entry name" value="Myb_DNA-bind_4"/>
</dbReference>
<evidence type="ECO:0000313" key="7">
    <source>
        <dbReference type="EMBL" id="KAL1541361.1"/>
    </source>
</evidence>
<keyword evidence="8" id="KW-1185">Reference proteome</keyword>
<name>A0ABD1GEB1_SALDI</name>
<dbReference type="Proteomes" id="UP001567538">
    <property type="component" value="Unassembled WGS sequence"/>
</dbReference>
<evidence type="ECO:0000256" key="2">
    <source>
        <dbReference type="ARBA" id="ARBA00023015"/>
    </source>
</evidence>
<dbReference type="InterPro" id="IPR001005">
    <property type="entry name" value="SANT/Myb"/>
</dbReference>
<dbReference type="PANTHER" id="PTHR21654">
    <property type="entry name" value="FI21293P1"/>
    <property type="match status" value="1"/>
</dbReference>
<feature type="domain" description="Myb-like" evidence="6">
    <location>
        <begin position="77"/>
        <end position="136"/>
    </location>
</feature>
<dbReference type="PANTHER" id="PTHR21654:SF60">
    <property type="entry name" value="TRIHELIX TRANSCRIPTION FACTOR PTL"/>
    <property type="match status" value="1"/>
</dbReference>
<proteinExistence type="predicted"/>
<dbReference type="EMBL" id="JBEAFC010000009">
    <property type="protein sequence ID" value="KAL1541361.1"/>
    <property type="molecule type" value="Genomic_DNA"/>
</dbReference>
<dbReference type="PROSITE" id="PS50090">
    <property type="entry name" value="MYB_LIKE"/>
    <property type="match status" value="1"/>
</dbReference>
<evidence type="ECO:0000256" key="5">
    <source>
        <dbReference type="ARBA" id="ARBA00023242"/>
    </source>
</evidence>
<comment type="subcellular location">
    <subcellularLocation>
        <location evidence="1">Nucleus</location>
    </subcellularLocation>
</comment>
<dbReference type="FunFam" id="1.10.10.60:FF:000342">
    <property type="entry name" value="trihelix transcription factor PTL-like"/>
    <property type="match status" value="1"/>
</dbReference>
<dbReference type="CDD" id="cd12203">
    <property type="entry name" value="GT1"/>
    <property type="match status" value="1"/>
</dbReference>
<keyword evidence="3" id="KW-0238">DNA-binding</keyword>
<evidence type="ECO:0000256" key="1">
    <source>
        <dbReference type="ARBA" id="ARBA00004123"/>
    </source>
</evidence>
<evidence type="ECO:0000259" key="6">
    <source>
        <dbReference type="PROSITE" id="PS50090"/>
    </source>
</evidence>
<organism evidence="7 8">
    <name type="scientific">Salvia divinorum</name>
    <name type="common">Maria pastora</name>
    <name type="synonym">Diviner's sage</name>
    <dbReference type="NCBI Taxonomy" id="28513"/>
    <lineage>
        <taxon>Eukaryota</taxon>
        <taxon>Viridiplantae</taxon>
        <taxon>Streptophyta</taxon>
        <taxon>Embryophyta</taxon>
        <taxon>Tracheophyta</taxon>
        <taxon>Spermatophyta</taxon>
        <taxon>Magnoliopsida</taxon>
        <taxon>eudicotyledons</taxon>
        <taxon>Gunneridae</taxon>
        <taxon>Pentapetalae</taxon>
        <taxon>asterids</taxon>
        <taxon>lamiids</taxon>
        <taxon>Lamiales</taxon>
        <taxon>Lamiaceae</taxon>
        <taxon>Nepetoideae</taxon>
        <taxon>Mentheae</taxon>
        <taxon>Salviinae</taxon>
        <taxon>Salvia</taxon>
        <taxon>Salvia subgen. Calosphace</taxon>
    </lineage>
</organism>
<dbReference type="GO" id="GO:0003677">
    <property type="term" value="F:DNA binding"/>
    <property type="evidence" value="ECO:0007669"/>
    <property type="project" value="UniProtKB-KW"/>
</dbReference>
<dbReference type="GO" id="GO:0005634">
    <property type="term" value="C:nucleus"/>
    <property type="evidence" value="ECO:0007669"/>
    <property type="project" value="UniProtKB-SubCell"/>
</dbReference>
<dbReference type="Pfam" id="PF13837">
    <property type="entry name" value="Myb_DNA-bind_4"/>
    <property type="match status" value="1"/>
</dbReference>
<keyword evidence="2" id="KW-0805">Transcription regulation</keyword>
<accession>A0ABD1GEB1</accession>
<protein>
    <submittedName>
        <fullName evidence="7">Trihelix transcription factor PTL-like</fullName>
    </submittedName>
</protein>
<evidence type="ECO:0000313" key="8">
    <source>
        <dbReference type="Proteomes" id="UP001567538"/>
    </source>
</evidence>
<dbReference type="GO" id="GO:0006355">
    <property type="term" value="P:regulation of DNA-templated transcription"/>
    <property type="evidence" value="ECO:0007669"/>
    <property type="project" value="UniProtKB-ARBA"/>
</dbReference>
<reference evidence="7 8" key="1">
    <citation type="submission" date="2024-06" db="EMBL/GenBank/DDBJ databases">
        <title>A chromosome level genome sequence of Diviner's sage (Salvia divinorum).</title>
        <authorList>
            <person name="Ford S.A."/>
            <person name="Ro D.-K."/>
            <person name="Ness R.W."/>
            <person name="Phillips M.A."/>
        </authorList>
    </citation>
    <scope>NUCLEOTIDE SEQUENCE [LARGE SCALE GENOMIC DNA]</scope>
    <source>
        <strain evidence="7">SAF-2024a</strain>
        <tissue evidence="7">Leaf</tissue>
    </source>
</reference>
<keyword evidence="4" id="KW-0804">Transcription</keyword>
<gene>
    <name evidence="7" type="ORF">AAHA92_25594</name>
</gene>
<comment type="caution">
    <text evidence="7">The sequence shown here is derived from an EMBL/GenBank/DDBJ whole genome shotgun (WGS) entry which is preliminary data.</text>
</comment>
<dbReference type="Gene3D" id="1.10.10.60">
    <property type="entry name" value="Homeodomain-like"/>
    <property type="match status" value="1"/>
</dbReference>